<comment type="similarity">
    <text evidence="2 6">Belongs to the flavin monoamine oxidase family.</text>
</comment>
<evidence type="ECO:0000256" key="2">
    <source>
        <dbReference type="ARBA" id="ARBA00005995"/>
    </source>
</evidence>
<feature type="binding site" evidence="5">
    <location>
        <begin position="68"/>
        <end position="69"/>
    </location>
    <ligand>
        <name>FAD</name>
        <dbReference type="ChEBI" id="CHEBI:57692"/>
    </ligand>
</feature>
<keyword evidence="6" id="KW-0285">Flavoprotein</keyword>
<evidence type="ECO:0000256" key="5">
    <source>
        <dbReference type="PIRSR" id="PIRSR601613-1"/>
    </source>
</evidence>
<dbReference type="EMBL" id="KN846993">
    <property type="protein sequence ID" value="KIW90460.1"/>
    <property type="molecule type" value="Genomic_DNA"/>
</dbReference>
<protein>
    <recommendedName>
        <fullName evidence="6">Amine oxidase</fullName>
        <ecNumber evidence="6">1.4.3.-</ecNumber>
    </recommendedName>
</protein>
<dbReference type="Gene3D" id="3.50.50.60">
    <property type="entry name" value="FAD/NAD(P)-binding domain"/>
    <property type="match status" value="2"/>
</dbReference>
<dbReference type="RefSeq" id="XP_016617129.1">
    <property type="nucleotide sequence ID" value="XM_016766831.1"/>
</dbReference>
<dbReference type="InterPro" id="IPR036188">
    <property type="entry name" value="FAD/NAD-bd_sf"/>
</dbReference>
<dbReference type="SUPFAM" id="SSF51905">
    <property type="entry name" value="FAD/NAD(P)-binding domain"/>
    <property type="match status" value="1"/>
</dbReference>
<dbReference type="PRINTS" id="PR00757">
    <property type="entry name" value="AMINEOXDASEF"/>
</dbReference>
<dbReference type="EC" id="1.4.3.-" evidence="6"/>
<evidence type="ECO:0000256" key="6">
    <source>
        <dbReference type="RuleBase" id="RU362067"/>
    </source>
</evidence>
<dbReference type="PANTHER" id="PTHR43563">
    <property type="entry name" value="AMINE OXIDASE"/>
    <property type="match status" value="1"/>
</dbReference>
<evidence type="ECO:0000256" key="3">
    <source>
        <dbReference type="ARBA" id="ARBA00023002"/>
    </source>
</evidence>
<dbReference type="InterPro" id="IPR001613">
    <property type="entry name" value="Flavin_amine_oxidase"/>
</dbReference>
<sequence length="486" mass="54076">MLSREGYHWNATEGLVKGLPCIGKIEPPSNLQGENSSGYDVVVLGAGYAGLTAARDLTLAGYRTLILEARDRIGGRSWSSNIGSYPYEMGGTWVSWRQPHVWREISRYEMRDQLEVSPNQSTGKNFSTLMTKYGQRDMAHHEEDALIQSALRKLANVDDVEGKKAMPFPHNEGFVPETSKLDSLSLSDRLKQVEHSLSPDELAVAREWVLATSGGTPENTSFYEFLHWWALCGHSYQGWVEDMIKYKFRGGQSSFAIKFFQEALATGKLAYAFDNRVTSVVDSGKDITIQTASGLTFRGSKVVCTIPLNVLHTISFSPPLPSAKAQAIKIGHVNKMSKVHCESRGLDLRSWTGLNSSCNPLTFAFGDGITPDNNTHIVAFGPSENQLHPERDVEATKRALQNLTRMDIKRLVFHNWTEDEFAQGAWFFSAPGFITKYLQDLRGSHGNISFANSDWAVGWRSFIDGAIEEGTRAALNVQQSLKQKTV</sequence>
<reference evidence="8" key="1">
    <citation type="submission" date="2015-01" db="EMBL/GenBank/DDBJ databases">
        <title>The Genome Sequence of Cladophialophora bantiana CBS 173.52.</title>
        <authorList>
            <consortium name="The Broad Institute Genomics Platform"/>
            <person name="Cuomo C."/>
            <person name="de Hoog S."/>
            <person name="Gorbushina A."/>
            <person name="Stielow B."/>
            <person name="Teixiera M."/>
            <person name="Abouelleil A."/>
            <person name="Chapman S.B."/>
            <person name="Priest M."/>
            <person name="Young S.K."/>
            <person name="Wortman J."/>
            <person name="Nusbaum C."/>
            <person name="Birren B."/>
        </authorList>
    </citation>
    <scope>NUCLEOTIDE SEQUENCE [LARGE SCALE GENOMIC DNA]</scope>
    <source>
        <strain evidence="8">CBS 173.52</strain>
    </source>
</reference>
<comment type="cofactor">
    <cofactor evidence="1 6">
        <name>FAD</name>
        <dbReference type="ChEBI" id="CHEBI:57692"/>
    </cofactor>
</comment>
<keyword evidence="3 6" id="KW-0560">Oxidoreductase</keyword>
<keyword evidence="6" id="KW-0274">FAD</keyword>
<feature type="binding site" evidence="5">
    <location>
        <position position="277"/>
    </location>
    <ligand>
        <name>FAD</name>
        <dbReference type="ChEBI" id="CHEBI:57692"/>
    </ligand>
</feature>
<dbReference type="OrthoDB" id="7777654at2759"/>
<dbReference type="InterPro" id="IPR002937">
    <property type="entry name" value="Amino_oxidase"/>
</dbReference>
<evidence type="ECO:0000313" key="8">
    <source>
        <dbReference type="EMBL" id="KIW90460.1"/>
    </source>
</evidence>
<feature type="domain" description="Amine oxidase" evidence="7">
    <location>
        <begin position="49"/>
        <end position="475"/>
    </location>
</feature>
<evidence type="ECO:0000259" key="7">
    <source>
        <dbReference type="Pfam" id="PF01593"/>
    </source>
</evidence>
<evidence type="ECO:0000256" key="1">
    <source>
        <dbReference type="ARBA" id="ARBA00001974"/>
    </source>
</evidence>
<dbReference type="PANTHER" id="PTHR43563:SF1">
    <property type="entry name" value="AMINE OXIDASE [FLAVIN-CONTAINING] B"/>
    <property type="match status" value="1"/>
</dbReference>
<organism evidence="8">
    <name type="scientific">Cladophialophora bantiana (strain ATCC 10958 / CBS 173.52 / CDC B-1940 / NIH 8579)</name>
    <name type="common">Xylohypha bantiana</name>
    <dbReference type="NCBI Taxonomy" id="1442370"/>
    <lineage>
        <taxon>Eukaryota</taxon>
        <taxon>Fungi</taxon>
        <taxon>Dikarya</taxon>
        <taxon>Ascomycota</taxon>
        <taxon>Pezizomycotina</taxon>
        <taxon>Eurotiomycetes</taxon>
        <taxon>Chaetothyriomycetidae</taxon>
        <taxon>Chaetothyriales</taxon>
        <taxon>Herpotrichiellaceae</taxon>
        <taxon>Cladophialophora</taxon>
    </lineage>
</organism>
<dbReference type="AlphaFoldDB" id="A0A0D2HI70"/>
<accession>A0A0D2HI70</accession>
<dbReference type="VEuPathDB" id="FungiDB:Z519_09106"/>
<dbReference type="GO" id="GO:0097621">
    <property type="term" value="F:monoamine oxidase activity"/>
    <property type="evidence" value="ECO:0007669"/>
    <property type="project" value="UniProtKB-EC"/>
</dbReference>
<dbReference type="Pfam" id="PF01593">
    <property type="entry name" value="Amino_oxidase"/>
    <property type="match status" value="1"/>
</dbReference>
<proteinExistence type="inferred from homology"/>
<dbReference type="HOGENOM" id="CLU_004498_9_0_1"/>
<dbReference type="InterPro" id="IPR050703">
    <property type="entry name" value="Flavin_MAO"/>
</dbReference>
<name>A0A0D2HI70_CLAB1</name>
<feature type="binding site" evidence="5">
    <location>
        <position position="380"/>
    </location>
    <ligand>
        <name>substrate</name>
    </ligand>
</feature>
<comment type="catalytic activity">
    <reaction evidence="4">
        <text>a secondary aliphatic amine + O2 + H2O = a primary amine + an aldehyde + H2O2</text>
        <dbReference type="Rhea" id="RHEA:26414"/>
        <dbReference type="ChEBI" id="CHEBI:15377"/>
        <dbReference type="ChEBI" id="CHEBI:15379"/>
        <dbReference type="ChEBI" id="CHEBI:16240"/>
        <dbReference type="ChEBI" id="CHEBI:17478"/>
        <dbReference type="ChEBI" id="CHEBI:58855"/>
        <dbReference type="ChEBI" id="CHEBI:65296"/>
        <dbReference type="EC" id="1.4.3.4"/>
    </reaction>
</comment>
<dbReference type="Gene3D" id="3.90.660.10">
    <property type="match status" value="2"/>
</dbReference>
<gene>
    <name evidence="8" type="ORF">Z519_09106</name>
</gene>
<dbReference type="GeneID" id="27702034"/>
<evidence type="ECO:0000256" key="4">
    <source>
        <dbReference type="ARBA" id="ARBA00048448"/>
    </source>
</evidence>